<dbReference type="EMBL" id="AZBU02000005">
    <property type="protein sequence ID" value="TKR76507.1"/>
    <property type="molecule type" value="Genomic_DNA"/>
</dbReference>
<dbReference type="AlphaFoldDB" id="A0A4U5N283"/>
<name>A0A4U5N283_STECR</name>
<sequence>MVWETVLVTLAVLHVVHGCALHEDCRRKNIDDPEDDKFEWRCSHNGKLSTKMWLNTGTCRKERRLLKPICVTDADCGVNRLCGQINSRRICFPKPIALANLTMYFAPCNTSDECKSPLLTCGVYDDSVSTTDKLCLYRYQVKIMNFGDPESIPRDLHTKQDAESEGKKDLGVTCEADNENDQLRDLECRDHCTIFDCHGIKK</sequence>
<reference evidence="2 3" key="2">
    <citation type="journal article" date="2019" name="G3 (Bethesda)">
        <title>Hybrid Assembly of the Genome of the Entomopathogenic Nematode Steinernema carpocapsae Identifies the X-Chromosome.</title>
        <authorList>
            <person name="Serra L."/>
            <person name="Macchietto M."/>
            <person name="Macias-Munoz A."/>
            <person name="McGill C.J."/>
            <person name="Rodriguez I.M."/>
            <person name="Rodriguez B."/>
            <person name="Murad R."/>
            <person name="Mortazavi A."/>
        </authorList>
    </citation>
    <scope>NUCLEOTIDE SEQUENCE [LARGE SCALE GENOMIC DNA]</scope>
    <source>
        <strain evidence="2 3">ALL</strain>
    </source>
</reference>
<evidence type="ECO:0000313" key="3">
    <source>
        <dbReference type="Proteomes" id="UP000298663"/>
    </source>
</evidence>
<accession>A0A4U5N283</accession>
<protein>
    <submittedName>
        <fullName evidence="2">Uncharacterized protein</fullName>
    </submittedName>
</protein>
<gene>
    <name evidence="2" type="ORF">L596_017632</name>
</gene>
<feature type="chain" id="PRO_5020842317" evidence="1">
    <location>
        <begin position="19"/>
        <end position="202"/>
    </location>
</feature>
<comment type="caution">
    <text evidence="2">The sequence shown here is derived from an EMBL/GenBank/DDBJ whole genome shotgun (WGS) entry which is preliminary data.</text>
</comment>
<feature type="signal peptide" evidence="1">
    <location>
        <begin position="1"/>
        <end position="18"/>
    </location>
</feature>
<evidence type="ECO:0000256" key="1">
    <source>
        <dbReference type="SAM" id="SignalP"/>
    </source>
</evidence>
<reference evidence="2 3" key="1">
    <citation type="journal article" date="2015" name="Genome Biol.">
        <title>Comparative genomics of Steinernema reveals deeply conserved gene regulatory networks.</title>
        <authorList>
            <person name="Dillman A.R."/>
            <person name="Macchietto M."/>
            <person name="Porter C.F."/>
            <person name="Rogers A."/>
            <person name="Williams B."/>
            <person name="Antoshechkin I."/>
            <person name="Lee M.M."/>
            <person name="Goodwin Z."/>
            <person name="Lu X."/>
            <person name="Lewis E.E."/>
            <person name="Goodrich-Blair H."/>
            <person name="Stock S.P."/>
            <person name="Adams B.J."/>
            <person name="Sternberg P.W."/>
            <person name="Mortazavi A."/>
        </authorList>
    </citation>
    <scope>NUCLEOTIDE SEQUENCE [LARGE SCALE GENOMIC DNA]</scope>
    <source>
        <strain evidence="2 3">ALL</strain>
    </source>
</reference>
<organism evidence="2 3">
    <name type="scientific">Steinernema carpocapsae</name>
    <name type="common">Entomopathogenic nematode</name>
    <dbReference type="NCBI Taxonomy" id="34508"/>
    <lineage>
        <taxon>Eukaryota</taxon>
        <taxon>Metazoa</taxon>
        <taxon>Ecdysozoa</taxon>
        <taxon>Nematoda</taxon>
        <taxon>Chromadorea</taxon>
        <taxon>Rhabditida</taxon>
        <taxon>Tylenchina</taxon>
        <taxon>Panagrolaimomorpha</taxon>
        <taxon>Strongyloidoidea</taxon>
        <taxon>Steinernematidae</taxon>
        <taxon>Steinernema</taxon>
    </lineage>
</organism>
<proteinExistence type="predicted"/>
<dbReference type="Proteomes" id="UP000298663">
    <property type="component" value="Unassembled WGS sequence"/>
</dbReference>
<evidence type="ECO:0000313" key="2">
    <source>
        <dbReference type="EMBL" id="TKR76507.1"/>
    </source>
</evidence>
<keyword evidence="1" id="KW-0732">Signal</keyword>
<keyword evidence="3" id="KW-1185">Reference proteome</keyword>